<evidence type="ECO:0000313" key="3">
    <source>
        <dbReference type="EMBL" id="MCP1336191.1"/>
    </source>
</evidence>
<sequence>MKAGAPWSIKGIEPEAREAAKRAAARAGMTLGEWFNHVLTTADPDMAIRQTADASDAPESGPPHDGAPAMAAEEADALRAEIAALSNTVRTLAERLDAAEDSAATHVEALTARIEEAEMASPPASGGDEGAMEALRALAEKVDGIDKVRREATTELQAALRDLARHTEEVRSSSEASIGDTRASLDALSQRIERSFEKSNEAVTTVGKAIEMMASRLSRLEQRMQAEGATFAASGDDRAQDGKPSLAGATGAAGVVAAAMAASAAADTEAAETDGPTGSDRDDWLPEAEASDTDGTSLTGPEAARWLNEDTEAGTAPAAEPVTADAAPETGASGDWTTGWDSDGFETITRTGETDPADLVEASAAEAVAGAPDDVAAADDGWPTAAAMNAPEGSDDMDAAAEPQRTAAERWTPGSDAVTGDIEEAAFDVDAYLDAHLGHDGAAAGHAPDTQSAGMGRVHAAMPETPAETAEETGDEPAAFVPSPSLPAGEVVAAERQAAPAPSTSTIDAFLGQFSDEDGIVLPREEEPYGMSFADREDDAAEPQAETGQDPLAALREESAADTEEAGWTREDREVPPPPLAAAAAALDEADEDMAPETAGGRRPEDVIAAIRKAARGDDFGEDLAAERDGDPVEALFDDEDEDEDADEAAVATGGDGSRKLRIGLVAASIVVLLAGGSYLVL</sequence>
<keyword evidence="1" id="KW-0175">Coiled coil</keyword>
<feature type="region of interest" description="Disordered" evidence="2">
    <location>
        <begin position="442"/>
        <end position="606"/>
    </location>
</feature>
<dbReference type="RefSeq" id="WP_269332160.1">
    <property type="nucleotide sequence ID" value="NZ_JAMZFT010000002.1"/>
</dbReference>
<feature type="region of interest" description="Disordered" evidence="2">
    <location>
        <begin position="384"/>
        <end position="416"/>
    </location>
</feature>
<keyword evidence="4" id="KW-1185">Reference proteome</keyword>
<reference evidence="3" key="1">
    <citation type="submission" date="2022-06" db="EMBL/GenBank/DDBJ databases">
        <title>Isolation and Genomics of Futiania mangrovii gen. nov., sp. nov., a Rare and Metabolically-versatile member in the Class Alphaproteobacteria.</title>
        <authorList>
            <person name="Liu L."/>
            <person name="Huang W.-C."/>
            <person name="Pan J."/>
            <person name="Li J."/>
            <person name="Huang Y."/>
            <person name="Du H."/>
            <person name="Liu Y."/>
            <person name="Li M."/>
        </authorList>
    </citation>
    <scope>NUCLEOTIDE SEQUENCE</scope>
    <source>
        <strain evidence="3">FT118</strain>
    </source>
</reference>
<proteinExistence type="predicted"/>
<feature type="region of interest" description="Disordered" evidence="2">
    <location>
        <begin position="52"/>
        <end position="72"/>
    </location>
</feature>
<accession>A0A9J6PHZ3</accession>
<feature type="coiled-coil region" evidence="1">
    <location>
        <begin position="75"/>
        <end position="102"/>
    </location>
</feature>
<name>A0A9J6PHZ3_9PROT</name>
<feature type="region of interest" description="Disordered" evidence="2">
    <location>
        <begin position="266"/>
        <end position="340"/>
    </location>
</feature>
<gene>
    <name evidence="3" type="ORF">NJQ99_07220</name>
</gene>
<feature type="region of interest" description="Disordered" evidence="2">
    <location>
        <begin position="619"/>
        <end position="655"/>
    </location>
</feature>
<dbReference type="Proteomes" id="UP001055804">
    <property type="component" value="Unassembled WGS sequence"/>
</dbReference>
<feature type="compositionally biased region" description="Acidic residues" evidence="2">
    <location>
        <begin position="636"/>
        <end position="648"/>
    </location>
</feature>
<protein>
    <submittedName>
        <fullName evidence="3">Uncharacterized protein</fullName>
    </submittedName>
</protein>
<dbReference type="AlphaFoldDB" id="A0A9J6PHZ3"/>
<feature type="compositionally biased region" description="Basic and acidic residues" evidence="2">
    <location>
        <begin position="619"/>
        <end position="631"/>
    </location>
</feature>
<comment type="caution">
    <text evidence="3">The sequence shown here is derived from an EMBL/GenBank/DDBJ whole genome shotgun (WGS) entry which is preliminary data.</text>
</comment>
<organism evidence="3 4">
    <name type="scientific">Futiania mangrovi</name>
    <dbReference type="NCBI Taxonomy" id="2959716"/>
    <lineage>
        <taxon>Bacteria</taxon>
        <taxon>Pseudomonadati</taxon>
        <taxon>Pseudomonadota</taxon>
        <taxon>Alphaproteobacteria</taxon>
        <taxon>Futianiales</taxon>
        <taxon>Futianiaceae</taxon>
        <taxon>Futiania</taxon>
    </lineage>
</organism>
<evidence type="ECO:0000256" key="2">
    <source>
        <dbReference type="SAM" id="MobiDB-lite"/>
    </source>
</evidence>
<evidence type="ECO:0000256" key="1">
    <source>
        <dbReference type="SAM" id="Coils"/>
    </source>
</evidence>
<evidence type="ECO:0000313" key="4">
    <source>
        <dbReference type="Proteomes" id="UP001055804"/>
    </source>
</evidence>
<dbReference type="EMBL" id="JAMZFT010000002">
    <property type="protein sequence ID" value="MCP1336191.1"/>
    <property type="molecule type" value="Genomic_DNA"/>
</dbReference>
<feature type="compositionally biased region" description="Low complexity" evidence="2">
    <location>
        <begin position="315"/>
        <end position="330"/>
    </location>
</feature>